<organism evidence="3">
    <name type="scientific">uncultured Mycobacteriales bacterium</name>
    <dbReference type="NCBI Taxonomy" id="581187"/>
    <lineage>
        <taxon>Bacteria</taxon>
        <taxon>Bacillati</taxon>
        <taxon>Actinomycetota</taxon>
        <taxon>Actinomycetes</taxon>
        <taxon>Mycobacteriales</taxon>
        <taxon>environmental samples</taxon>
    </lineage>
</organism>
<feature type="region of interest" description="Disordered" evidence="1">
    <location>
        <begin position="32"/>
        <end position="67"/>
    </location>
</feature>
<evidence type="ECO:0000256" key="1">
    <source>
        <dbReference type="SAM" id="MobiDB-lite"/>
    </source>
</evidence>
<feature type="compositionally biased region" description="Low complexity" evidence="1">
    <location>
        <begin position="32"/>
        <end position="48"/>
    </location>
</feature>
<dbReference type="AlphaFoldDB" id="A0A6J4JNH8"/>
<keyword evidence="2" id="KW-0812">Transmembrane</keyword>
<evidence type="ECO:0000256" key="2">
    <source>
        <dbReference type="SAM" id="Phobius"/>
    </source>
</evidence>
<feature type="non-terminal residue" evidence="3">
    <location>
        <position position="67"/>
    </location>
</feature>
<dbReference type="EMBL" id="CADCTP010000346">
    <property type="protein sequence ID" value="CAA9283260.1"/>
    <property type="molecule type" value="Genomic_DNA"/>
</dbReference>
<feature type="transmembrane region" description="Helical" evidence="2">
    <location>
        <begin position="6"/>
        <end position="24"/>
    </location>
</feature>
<accession>A0A6J4JNH8</accession>
<name>A0A6J4JNH8_9ACTN</name>
<keyword evidence="2" id="KW-0472">Membrane</keyword>
<protein>
    <submittedName>
        <fullName evidence="3">Uncharacterized protein</fullName>
    </submittedName>
</protein>
<reference evidence="3" key="1">
    <citation type="submission" date="2020-02" db="EMBL/GenBank/DDBJ databases">
        <authorList>
            <person name="Meier V. D."/>
        </authorList>
    </citation>
    <scope>NUCLEOTIDE SEQUENCE</scope>
    <source>
        <strain evidence="3">AVDCRST_MAG41</strain>
    </source>
</reference>
<keyword evidence="2" id="KW-1133">Transmembrane helix</keyword>
<sequence>MRPLAIAVVMVGVVLLALGTWLILRASFIGGRSPSPARPAPAKQPARGSVAVAEAPPRTKLRPGAGR</sequence>
<proteinExistence type="predicted"/>
<gene>
    <name evidence="3" type="ORF">AVDCRST_MAG41-3759</name>
</gene>
<evidence type="ECO:0000313" key="3">
    <source>
        <dbReference type="EMBL" id="CAA9283260.1"/>
    </source>
</evidence>